<dbReference type="AlphaFoldDB" id="A0A139QUV2"/>
<dbReference type="SUPFAM" id="SSF51445">
    <property type="entry name" value="(Trans)glycosidases"/>
    <property type="match status" value="1"/>
</dbReference>
<comment type="caution">
    <text evidence="2">The sequence shown here is derived from an EMBL/GenBank/DDBJ whole genome shotgun (WGS) entry which is preliminary data.</text>
</comment>
<proteinExistence type="predicted"/>
<keyword evidence="2" id="KW-0378">Hydrolase</keyword>
<protein>
    <submittedName>
        <fullName evidence="2">Cytoplasmic alpha-amylase</fullName>
        <ecNumber evidence="2">3.2.1.1</ecNumber>
    </submittedName>
</protein>
<accession>A0A139QUV2</accession>
<evidence type="ECO:0000313" key="2">
    <source>
        <dbReference type="EMBL" id="KXU06131.1"/>
    </source>
</evidence>
<dbReference type="PATRIC" id="fig|1303.84.peg.313"/>
<dbReference type="InterPro" id="IPR015237">
    <property type="entry name" value="Alpha-amylase_C_pro"/>
</dbReference>
<sequence length="169" mass="18834">MEIKPDKAVTFVDNHDTQRGQALESTVQEWFKPAAYALILLRDQGLPCVFYGDYYGISGQYAQEDFKEVLDRLLAIRKDLAYGEQTDYFDDANCIGWVRAGAENQTPLAVLISNDQENSKSMFVGPEWADQTFVDLLENHPAQVTINADGYGEFPVAAGSVSVWAVNTI</sequence>
<reference evidence="2 3" key="1">
    <citation type="submission" date="2016-01" db="EMBL/GenBank/DDBJ databases">
        <title>Highly variable Streptococcus oralis are common among viridans streptococci isolated from primates.</title>
        <authorList>
            <person name="Denapaite D."/>
            <person name="Rieger M."/>
            <person name="Koendgen S."/>
            <person name="Brueckner R."/>
            <person name="Ochigava I."/>
            <person name="Kappeler P."/>
            <person name="Maetz-Rensing K."/>
            <person name="Leendertz F."/>
            <person name="Hakenbeck R."/>
        </authorList>
    </citation>
    <scope>NUCLEOTIDE SEQUENCE [LARGE SCALE GENOMIC DNA]</scope>
    <source>
        <strain evidence="2 3">DD24</strain>
    </source>
</reference>
<feature type="domain" description="Alpha-amylase C-terminal prokaryotic" evidence="1">
    <location>
        <begin position="108"/>
        <end position="165"/>
    </location>
</feature>
<dbReference type="SUPFAM" id="SSF51011">
    <property type="entry name" value="Glycosyl hydrolase domain"/>
    <property type="match status" value="1"/>
</dbReference>
<keyword evidence="2" id="KW-0326">Glycosidase</keyword>
<dbReference type="InterPro" id="IPR017853">
    <property type="entry name" value="GH"/>
</dbReference>
<name>A0A139QUV2_STROR</name>
<organism evidence="2 3">
    <name type="scientific">Streptococcus oralis</name>
    <dbReference type="NCBI Taxonomy" id="1303"/>
    <lineage>
        <taxon>Bacteria</taxon>
        <taxon>Bacillati</taxon>
        <taxon>Bacillota</taxon>
        <taxon>Bacilli</taxon>
        <taxon>Lactobacillales</taxon>
        <taxon>Streptococcaceae</taxon>
        <taxon>Streptococcus</taxon>
    </lineage>
</organism>
<gene>
    <name evidence="2" type="ORF">SORDD24_00293</name>
</gene>
<dbReference type="GO" id="GO:0004556">
    <property type="term" value="F:alpha-amylase activity"/>
    <property type="evidence" value="ECO:0007669"/>
    <property type="project" value="UniProtKB-EC"/>
</dbReference>
<dbReference type="Gene3D" id="2.60.40.1180">
    <property type="entry name" value="Golgi alpha-mannosidase II"/>
    <property type="match status" value="1"/>
</dbReference>
<dbReference type="EMBL" id="LQZB01000027">
    <property type="protein sequence ID" value="KXU06131.1"/>
    <property type="molecule type" value="Genomic_DNA"/>
</dbReference>
<dbReference type="InterPro" id="IPR013780">
    <property type="entry name" value="Glyco_hydro_b"/>
</dbReference>
<evidence type="ECO:0000259" key="1">
    <source>
        <dbReference type="Pfam" id="PF09154"/>
    </source>
</evidence>
<dbReference type="Pfam" id="PF09154">
    <property type="entry name" value="Alpha-amy_C_pro"/>
    <property type="match status" value="1"/>
</dbReference>
<dbReference type="Gene3D" id="3.20.20.80">
    <property type="entry name" value="Glycosidases"/>
    <property type="match status" value="1"/>
</dbReference>
<dbReference type="EC" id="3.2.1.1" evidence="2"/>
<evidence type="ECO:0000313" key="3">
    <source>
        <dbReference type="Proteomes" id="UP000070353"/>
    </source>
</evidence>
<dbReference type="Proteomes" id="UP000070353">
    <property type="component" value="Unassembled WGS sequence"/>
</dbReference>
<dbReference type="GO" id="GO:0005975">
    <property type="term" value="P:carbohydrate metabolic process"/>
    <property type="evidence" value="ECO:0007669"/>
    <property type="project" value="InterPro"/>
</dbReference>